<name>A0A6J6VER3_9ZZZZ</name>
<protein>
    <submittedName>
        <fullName evidence="1">Unannotated protein</fullName>
    </submittedName>
</protein>
<reference evidence="1" key="1">
    <citation type="submission" date="2020-05" db="EMBL/GenBank/DDBJ databases">
        <authorList>
            <person name="Chiriac C."/>
            <person name="Salcher M."/>
            <person name="Ghai R."/>
            <person name="Kavagutti S V."/>
        </authorList>
    </citation>
    <scope>NUCLEOTIDE SEQUENCE</scope>
</reference>
<sequence length="113" mass="12942">MIEPRVIQLDREATLALSQILGIMLDQLFELEASQGWSTEHIIDLDARLVDSLESESITLGINDAALLLQGMAFTELMSVDLPWFETVQWVTDFVTSELRQHWSDQEWLTFTS</sequence>
<accession>A0A6J6VER3</accession>
<proteinExistence type="predicted"/>
<dbReference type="EMBL" id="CAEZZM010000166">
    <property type="protein sequence ID" value="CAB4770650.1"/>
    <property type="molecule type" value="Genomic_DNA"/>
</dbReference>
<gene>
    <name evidence="1" type="ORF">UFOPK2872_01134</name>
</gene>
<dbReference type="AlphaFoldDB" id="A0A6J6VER3"/>
<organism evidence="1">
    <name type="scientific">freshwater metagenome</name>
    <dbReference type="NCBI Taxonomy" id="449393"/>
    <lineage>
        <taxon>unclassified sequences</taxon>
        <taxon>metagenomes</taxon>
        <taxon>ecological metagenomes</taxon>
    </lineage>
</organism>
<evidence type="ECO:0000313" key="1">
    <source>
        <dbReference type="EMBL" id="CAB4770650.1"/>
    </source>
</evidence>